<proteinExistence type="predicted"/>
<dbReference type="Proteomes" id="UP000319825">
    <property type="component" value="Unassembled WGS sequence"/>
</dbReference>
<organism evidence="1 2">
    <name type="scientific">Micromonospora olivasterospora</name>
    <dbReference type="NCBI Taxonomy" id="1880"/>
    <lineage>
        <taxon>Bacteria</taxon>
        <taxon>Bacillati</taxon>
        <taxon>Actinomycetota</taxon>
        <taxon>Actinomycetes</taxon>
        <taxon>Micromonosporales</taxon>
        <taxon>Micromonosporaceae</taxon>
        <taxon>Micromonospora</taxon>
    </lineage>
</organism>
<dbReference type="EMBL" id="VLKE01000001">
    <property type="protein sequence ID" value="TWH66680.1"/>
    <property type="molecule type" value="Genomic_DNA"/>
</dbReference>
<reference evidence="1 2" key="1">
    <citation type="submission" date="2019-07" db="EMBL/GenBank/DDBJ databases">
        <title>R&amp;d 2014.</title>
        <authorList>
            <person name="Klenk H.-P."/>
        </authorList>
    </citation>
    <scope>NUCLEOTIDE SEQUENCE [LARGE SCALE GENOMIC DNA]</scope>
    <source>
        <strain evidence="1 2">DSM 43868</strain>
    </source>
</reference>
<evidence type="ECO:0000313" key="2">
    <source>
        <dbReference type="Proteomes" id="UP000319825"/>
    </source>
</evidence>
<accession>A0A562I6M8</accession>
<evidence type="ECO:0000313" key="1">
    <source>
        <dbReference type="EMBL" id="TWH66680.1"/>
    </source>
</evidence>
<dbReference type="AlphaFoldDB" id="A0A562I6M8"/>
<dbReference type="RefSeq" id="WP_387226886.1">
    <property type="nucleotide sequence ID" value="NZ_JBIAZH010000014.1"/>
</dbReference>
<sequence>MYGLHGQLIHRPSVQRVVGDFLNGELTTNPESRRYRGRLDFFVAWQPPALPLKLNPVWRGQANTGVLFQRVSCPSS</sequence>
<keyword evidence="2" id="KW-1185">Reference proteome</keyword>
<protein>
    <submittedName>
        <fullName evidence="1">Uncharacterized protein</fullName>
    </submittedName>
</protein>
<gene>
    <name evidence="1" type="ORF">JD77_01638</name>
</gene>
<name>A0A562I6M8_MICOL</name>
<comment type="caution">
    <text evidence="1">The sequence shown here is derived from an EMBL/GenBank/DDBJ whole genome shotgun (WGS) entry which is preliminary data.</text>
</comment>